<dbReference type="RefSeq" id="WP_208152996.1">
    <property type="nucleotide sequence ID" value="NZ_JAGEVF010000003.1"/>
</dbReference>
<accession>A0ABS3T075</accession>
<dbReference type="InterPro" id="IPR036423">
    <property type="entry name" value="SOD-like_Cu/Zn_dom_sf"/>
</dbReference>
<dbReference type="Gene3D" id="2.60.40.200">
    <property type="entry name" value="Superoxide dismutase, copper/zinc binding domain"/>
    <property type="match status" value="1"/>
</dbReference>
<dbReference type="PANTHER" id="PTHR10003">
    <property type="entry name" value="SUPEROXIDE DISMUTASE CU-ZN -RELATED"/>
    <property type="match status" value="1"/>
</dbReference>
<evidence type="ECO:0000256" key="1">
    <source>
        <dbReference type="ARBA" id="ARBA00010457"/>
    </source>
</evidence>
<comment type="caution">
    <text evidence="4">The sequence shown here is derived from an EMBL/GenBank/DDBJ whole genome shotgun (WGS) entry which is preliminary data.</text>
</comment>
<proteinExistence type="inferred from homology"/>
<dbReference type="PROSITE" id="PS51257">
    <property type="entry name" value="PROKAR_LIPOPROTEIN"/>
    <property type="match status" value="1"/>
</dbReference>
<keyword evidence="5" id="KW-1185">Reference proteome</keyword>
<protein>
    <submittedName>
        <fullName evidence="4">Superoxide dismutase family protein</fullName>
    </submittedName>
</protein>
<keyword evidence="2" id="KW-0732">Signal</keyword>
<reference evidence="4 5" key="1">
    <citation type="submission" date="2021-03" db="EMBL/GenBank/DDBJ databases">
        <title>Winogradskyella sp. nov., isolated from costal sediment.</title>
        <authorList>
            <person name="Gao C."/>
        </authorList>
    </citation>
    <scope>NUCLEOTIDE SEQUENCE [LARGE SCALE GENOMIC DNA]</scope>
    <source>
        <strain evidence="4 5">DF17</strain>
    </source>
</reference>
<dbReference type="Pfam" id="PF00080">
    <property type="entry name" value="Sod_Cu"/>
    <property type="match status" value="1"/>
</dbReference>
<organism evidence="4 5">
    <name type="scientific">Winogradskyella pelagia</name>
    <dbReference type="NCBI Taxonomy" id="2819984"/>
    <lineage>
        <taxon>Bacteria</taxon>
        <taxon>Pseudomonadati</taxon>
        <taxon>Bacteroidota</taxon>
        <taxon>Flavobacteriia</taxon>
        <taxon>Flavobacteriales</taxon>
        <taxon>Flavobacteriaceae</taxon>
        <taxon>Winogradskyella</taxon>
    </lineage>
</organism>
<name>A0ABS3T075_9FLAO</name>
<comment type="similarity">
    <text evidence="1">Belongs to the Cu-Zn superoxide dismutase family.</text>
</comment>
<dbReference type="InterPro" id="IPR024134">
    <property type="entry name" value="SOD_Cu/Zn_/chaperone"/>
</dbReference>
<feature type="domain" description="Superoxide dismutase copper/zinc binding" evidence="3">
    <location>
        <begin position="59"/>
        <end position="191"/>
    </location>
</feature>
<gene>
    <name evidence="4" type="ORF">J4050_05250</name>
</gene>
<evidence type="ECO:0000259" key="3">
    <source>
        <dbReference type="Pfam" id="PF00080"/>
    </source>
</evidence>
<feature type="signal peptide" evidence="2">
    <location>
        <begin position="1"/>
        <end position="21"/>
    </location>
</feature>
<evidence type="ECO:0000313" key="4">
    <source>
        <dbReference type="EMBL" id="MBO3116142.1"/>
    </source>
</evidence>
<dbReference type="SUPFAM" id="SSF49329">
    <property type="entry name" value="Cu,Zn superoxide dismutase-like"/>
    <property type="match status" value="1"/>
</dbReference>
<feature type="chain" id="PRO_5045245626" evidence="2">
    <location>
        <begin position="22"/>
        <end position="193"/>
    </location>
</feature>
<evidence type="ECO:0000313" key="5">
    <source>
        <dbReference type="Proteomes" id="UP000676776"/>
    </source>
</evidence>
<sequence>MKTKVLAVLALSLILATACKNATKKTEETVETEVEEVVNDTNMSKTLTVTLNPKSDSNVSGTVTFTEKEGKIMMTADMTGLSEGTHAIHIHETADCSSPDGKSTGGHWNPTAEPHGKWGDEVGFHRGDIGNFEVGSDGIGTISMTTDKWCLGCDDPTMNIMGKAIIVHAGADDFTSQPSGAAGARISCAGIIE</sequence>
<dbReference type="InterPro" id="IPR001424">
    <property type="entry name" value="SOD_Cu_Zn_dom"/>
</dbReference>
<dbReference type="EMBL" id="JAGEVF010000003">
    <property type="protein sequence ID" value="MBO3116142.1"/>
    <property type="molecule type" value="Genomic_DNA"/>
</dbReference>
<dbReference type="Proteomes" id="UP000676776">
    <property type="component" value="Unassembled WGS sequence"/>
</dbReference>
<dbReference type="CDD" id="cd00305">
    <property type="entry name" value="Cu-Zn_Superoxide_Dismutase"/>
    <property type="match status" value="1"/>
</dbReference>
<evidence type="ECO:0000256" key="2">
    <source>
        <dbReference type="SAM" id="SignalP"/>
    </source>
</evidence>